<name>A0A7E4ZQM8_PANRE</name>
<protein>
    <submittedName>
        <fullName evidence="2">Uncharacterized protein</fullName>
    </submittedName>
</protein>
<dbReference type="Proteomes" id="UP000492821">
    <property type="component" value="Unassembled WGS sequence"/>
</dbReference>
<sequence length="68" mass="7936">MKFDFMVSYDYINSQPFDYGCAQRAHTTAFTSSDEQWSVIRRTISCEQSLSSWFEYAAIYLSMAILIL</sequence>
<reference evidence="1" key="1">
    <citation type="journal article" date="2013" name="Genetics">
        <title>The draft genome and transcriptome of Panagrellus redivivus are shaped by the harsh demands of a free-living lifestyle.</title>
        <authorList>
            <person name="Srinivasan J."/>
            <person name="Dillman A.R."/>
            <person name="Macchietto M.G."/>
            <person name="Heikkinen L."/>
            <person name="Lakso M."/>
            <person name="Fracchia K.M."/>
            <person name="Antoshechkin I."/>
            <person name="Mortazavi A."/>
            <person name="Wong G."/>
            <person name="Sternberg P.W."/>
        </authorList>
    </citation>
    <scope>NUCLEOTIDE SEQUENCE [LARGE SCALE GENOMIC DNA]</scope>
    <source>
        <strain evidence="1">MT8872</strain>
    </source>
</reference>
<organism evidence="1 2">
    <name type="scientific">Panagrellus redivivus</name>
    <name type="common">Microworm</name>
    <dbReference type="NCBI Taxonomy" id="6233"/>
    <lineage>
        <taxon>Eukaryota</taxon>
        <taxon>Metazoa</taxon>
        <taxon>Ecdysozoa</taxon>
        <taxon>Nematoda</taxon>
        <taxon>Chromadorea</taxon>
        <taxon>Rhabditida</taxon>
        <taxon>Tylenchina</taxon>
        <taxon>Panagrolaimomorpha</taxon>
        <taxon>Panagrolaimoidea</taxon>
        <taxon>Panagrolaimidae</taxon>
        <taxon>Panagrellus</taxon>
    </lineage>
</organism>
<evidence type="ECO:0000313" key="2">
    <source>
        <dbReference type="WBParaSite" id="Pan_g11341.t1"/>
    </source>
</evidence>
<keyword evidence="1" id="KW-1185">Reference proteome</keyword>
<reference evidence="2" key="2">
    <citation type="submission" date="2020-10" db="UniProtKB">
        <authorList>
            <consortium name="WormBaseParasite"/>
        </authorList>
    </citation>
    <scope>IDENTIFICATION</scope>
</reference>
<dbReference type="AlphaFoldDB" id="A0A7E4ZQM8"/>
<proteinExistence type="predicted"/>
<evidence type="ECO:0000313" key="1">
    <source>
        <dbReference type="Proteomes" id="UP000492821"/>
    </source>
</evidence>
<accession>A0A7E4ZQM8</accession>
<dbReference type="WBParaSite" id="Pan_g11341.t1">
    <property type="protein sequence ID" value="Pan_g11341.t1"/>
    <property type="gene ID" value="Pan_g11341"/>
</dbReference>